<sequence length="837" mass="89531">MKTTVWLASVAIGSLMVPVTGALAAADTALAHSEASEAAEPQDAKNAPPAEIFSTGVAKGRDRLDSATSTSSLRATEIEKFGARSLAEVFRNIPGIRAEAIGEGLGNYTIRGLPLASSGSKWLNFQEDGLPVVEFGDLNLLTPDSLMRFDLNVGQIETIRGGSASTFASNSPGGVINLISKTGDVEGGALQASTGIDYQDYRVDFSYGARLSETVRFHVGGYYREGEGPRDNGFTAYRGGQIKFNITKDLPTGYIRLYGKYLSDRTPLYQGVPIAVTGTNEDPRYSNVAGFDASRDVLQGRNISNYVIPNGQNNLTRFDARQGINPTVKSIGLEAQFDVGDWTITERFRYSDIGGSVQIALPLATAPAPLLMGALGAPGGRLRYANGDRAGQLVANPATINGNGLLVNNMLFNTQMKNMDNITNDLRASRVWKAGAGELTTTVGLYTSRQSVFNDFLGSSIINDVRGGGNTALVDLITAGGTQLTQGGFFNFNGTVAASFDADYQVLAPYASVNYKVGKFSFGGSVRFDRGNVEGQAFGYTIGATNLPTRPVDINRDGTISPAETRTTRFDFNAPSLVDYNYNYVSYSASVNYRASDSLAAFARYSRGGRAAADRILLTPAINPVTGRLAAGEDGYDAVTQTELGLKFRKSNVTLNVTGFLADTSESNLQVTSNAAGDTIAVLLARDYRAYGLEFEGAVTFGGFSLTAGATYTKAEIRADRTQPQFVGNTPRRQPHLIFQATPQYSTDLFTVGVNVVGHTDSYTQDQNQLRLPGFTIVSPFLQVRPADRVTVMLNVNNVFDTMGIVEISQGALPATGVVTGRTINPRTVSAAVRFNF</sequence>
<keyword evidence="5 12" id="KW-0812">Transmembrane</keyword>
<dbReference type="PANTHER" id="PTHR32552:SF89">
    <property type="entry name" value="CATECHOLATE SIDEROPHORE RECEPTOR FIU"/>
    <property type="match status" value="1"/>
</dbReference>
<accession>A0A7Z2NWY2</accession>
<evidence type="ECO:0000256" key="12">
    <source>
        <dbReference type="PROSITE-ProRule" id="PRU01360"/>
    </source>
</evidence>
<reference evidence="17 18" key="1">
    <citation type="submission" date="2020-01" db="EMBL/GenBank/DDBJ databases">
        <title>Sphingomonas sp. C33 whole genome sequece.</title>
        <authorList>
            <person name="Park C."/>
        </authorList>
    </citation>
    <scope>NUCLEOTIDE SEQUENCE [LARGE SCALE GENOMIC DNA]</scope>
    <source>
        <strain evidence="17 18">C33</strain>
    </source>
</reference>
<feature type="chain" id="PRO_5030582703" evidence="14">
    <location>
        <begin position="25"/>
        <end position="837"/>
    </location>
</feature>
<dbReference type="InterPro" id="IPR000531">
    <property type="entry name" value="Beta-barrel_TonB"/>
</dbReference>
<evidence type="ECO:0000256" key="4">
    <source>
        <dbReference type="ARBA" id="ARBA00022496"/>
    </source>
</evidence>
<dbReference type="Gene3D" id="2.40.170.20">
    <property type="entry name" value="TonB-dependent receptor, beta-barrel domain"/>
    <property type="match status" value="1"/>
</dbReference>
<evidence type="ECO:0000256" key="5">
    <source>
        <dbReference type="ARBA" id="ARBA00022692"/>
    </source>
</evidence>
<dbReference type="InterPro" id="IPR039426">
    <property type="entry name" value="TonB-dep_rcpt-like"/>
</dbReference>
<evidence type="ECO:0000313" key="17">
    <source>
        <dbReference type="EMBL" id="QHL91267.1"/>
    </source>
</evidence>
<dbReference type="PANTHER" id="PTHR32552">
    <property type="entry name" value="FERRICHROME IRON RECEPTOR-RELATED"/>
    <property type="match status" value="1"/>
</dbReference>
<dbReference type="EMBL" id="CP047895">
    <property type="protein sequence ID" value="QHL91267.1"/>
    <property type="molecule type" value="Genomic_DNA"/>
</dbReference>
<comment type="similarity">
    <text evidence="12 13">Belongs to the TonB-dependent receptor family.</text>
</comment>
<evidence type="ECO:0000256" key="8">
    <source>
        <dbReference type="ARBA" id="ARBA00023065"/>
    </source>
</evidence>
<evidence type="ECO:0000256" key="6">
    <source>
        <dbReference type="ARBA" id="ARBA00022729"/>
    </source>
</evidence>
<dbReference type="Gene3D" id="2.170.130.10">
    <property type="entry name" value="TonB-dependent receptor, plug domain"/>
    <property type="match status" value="1"/>
</dbReference>
<keyword evidence="3 12" id="KW-1134">Transmembrane beta strand</keyword>
<evidence type="ECO:0000256" key="13">
    <source>
        <dbReference type="RuleBase" id="RU003357"/>
    </source>
</evidence>
<organism evidence="17 18">
    <name type="scientific">Sphingomonas changnyeongensis</name>
    <dbReference type="NCBI Taxonomy" id="2698679"/>
    <lineage>
        <taxon>Bacteria</taxon>
        <taxon>Pseudomonadati</taxon>
        <taxon>Pseudomonadota</taxon>
        <taxon>Alphaproteobacteria</taxon>
        <taxon>Sphingomonadales</taxon>
        <taxon>Sphingomonadaceae</taxon>
        <taxon>Sphingomonas</taxon>
    </lineage>
</organism>
<keyword evidence="7" id="KW-0408">Iron</keyword>
<proteinExistence type="inferred from homology"/>
<evidence type="ECO:0000256" key="2">
    <source>
        <dbReference type="ARBA" id="ARBA00022448"/>
    </source>
</evidence>
<keyword evidence="9 13" id="KW-0798">TonB box</keyword>
<dbReference type="Proteomes" id="UP000464468">
    <property type="component" value="Chromosome"/>
</dbReference>
<keyword evidence="2 12" id="KW-0813">Transport</keyword>
<dbReference type="Pfam" id="PF07715">
    <property type="entry name" value="Plug"/>
    <property type="match status" value="1"/>
</dbReference>
<dbReference type="InterPro" id="IPR037066">
    <property type="entry name" value="Plug_dom_sf"/>
</dbReference>
<evidence type="ECO:0000256" key="3">
    <source>
        <dbReference type="ARBA" id="ARBA00022452"/>
    </source>
</evidence>
<dbReference type="SUPFAM" id="SSF56935">
    <property type="entry name" value="Porins"/>
    <property type="match status" value="1"/>
</dbReference>
<evidence type="ECO:0000256" key="1">
    <source>
        <dbReference type="ARBA" id="ARBA00004571"/>
    </source>
</evidence>
<keyword evidence="6 14" id="KW-0732">Signal</keyword>
<evidence type="ECO:0000256" key="9">
    <source>
        <dbReference type="ARBA" id="ARBA00023077"/>
    </source>
</evidence>
<keyword evidence="10 12" id="KW-0472">Membrane</keyword>
<evidence type="ECO:0000256" key="14">
    <source>
        <dbReference type="SAM" id="SignalP"/>
    </source>
</evidence>
<dbReference type="GO" id="GO:0009279">
    <property type="term" value="C:cell outer membrane"/>
    <property type="evidence" value="ECO:0007669"/>
    <property type="project" value="UniProtKB-SubCell"/>
</dbReference>
<dbReference type="GO" id="GO:0015344">
    <property type="term" value="F:siderophore uptake transmembrane transporter activity"/>
    <property type="evidence" value="ECO:0007669"/>
    <property type="project" value="TreeGrafter"/>
</dbReference>
<keyword evidence="18" id="KW-1185">Reference proteome</keyword>
<protein>
    <submittedName>
        <fullName evidence="17">TonB-dependent receptor</fullName>
    </submittedName>
</protein>
<name>A0A7Z2NWY2_9SPHN</name>
<gene>
    <name evidence="17" type="ORF">GVO57_11155</name>
</gene>
<feature type="signal peptide" evidence="14">
    <location>
        <begin position="1"/>
        <end position="24"/>
    </location>
</feature>
<dbReference type="AlphaFoldDB" id="A0A7Z2NWY2"/>
<evidence type="ECO:0000313" key="18">
    <source>
        <dbReference type="Proteomes" id="UP000464468"/>
    </source>
</evidence>
<comment type="subcellular location">
    <subcellularLocation>
        <location evidence="1 12">Cell outer membrane</location>
        <topology evidence="1 12">Multi-pass membrane protein</topology>
    </subcellularLocation>
</comment>
<evidence type="ECO:0000259" key="15">
    <source>
        <dbReference type="Pfam" id="PF00593"/>
    </source>
</evidence>
<feature type="domain" description="TonB-dependent receptor plug" evidence="16">
    <location>
        <begin position="64"/>
        <end position="175"/>
    </location>
</feature>
<dbReference type="InterPro" id="IPR036942">
    <property type="entry name" value="Beta-barrel_TonB_sf"/>
</dbReference>
<evidence type="ECO:0000256" key="7">
    <source>
        <dbReference type="ARBA" id="ARBA00023004"/>
    </source>
</evidence>
<evidence type="ECO:0000259" key="16">
    <source>
        <dbReference type="Pfam" id="PF07715"/>
    </source>
</evidence>
<dbReference type="KEGG" id="schy:GVO57_11155"/>
<keyword evidence="4" id="KW-0410">Iron transport</keyword>
<dbReference type="RefSeq" id="WP_160593197.1">
    <property type="nucleotide sequence ID" value="NZ_CP047895.1"/>
</dbReference>
<dbReference type="PROSITE" id="PS52016">
    <property type="entry name" value="TONB_DEPENDENT_REC_3"/>
    <property type="match status" value="1"/>
</dbReference>
<evidence type="ECO:0000256" key="11">
    <source>
        <dbReference type="ARBA" id="ARBA00023237"/>
    </source>
</evidence>
<evidence type="ECO:0000256" key="10">
    <source>
        <dbReference type="ARBA" id="ARBA00023136"/>
    </source>
</evidence>
<dbReference type="Pfam" id="PF00593">
    <property type="entry name" value="TonB_dep_Rec_b-barrel"/>
    <property type="match status" value="1"/>
</dbReference>
<dbReference type="InterPro" id="IPR012910">
    <property type="entry name" value="Plug_dom"/>
</dbReference>
<feature type="domain" description="TonB-dependent receptor-like beta-barrel" evidence="15">
    <location>
        <begin position="426"/>
        <end position="799"/>
    </location>
</feature>
<keyword evidence="17" id="KW-0675">Receptor</keyword>
<keyword evidence="8" id="KW-0406">Ion transport</keyword>
<keyword evidence="11 12" id="KW-0998">Cell outer membrane</keyword>